<feature type="active site" description="Proton acceptor" evidence="12">
    <location>
        <position position="166"/>
    </location>
</feature>
<proteinExistence type="inferred from homology"/>
<gene>
    <name evidence="17" type="primary">Acey_s0122.g1057</name>
    <name evidence="17" type="ORF">Y032_0122g1057</name>
</gene>
<dbReference type="PANTHER" id="PTHR10625:SF29">
    <property type="entry name" value="HISTONE DEACETYLASE 1"/>
    <property type="match status" value="1"/>
</dbReference>
<evidence type="ECO:0000256" key="15">
    <source>
        <dbReference type="SAM" id="MobiDB-lite"/>
    </source>
</evidence>
<dbReference type="PANTHER" id="PTHR10625">
    <property type="entry name" value="HISTONE DEACETYLASE HDAC1-RELATED"/>
    <property type="match status" value="1"/>
</dbReference>
<dbReference type="InterPro" id="IPR023801">
    <property type="entry name" value="His_deacetylse_dom"/>
</dbReference>
<dbReference type="SUPFAM" id="SSF52768">
    <property type="entry name" value="Arginase/deacetylase"/>
    <property type="match status" value="1"/>
</dbReference>
<dbReference type="InterPro" id="IPR037138">
    <property type="entry name" value="His_deacetylse_dom_sf"/>
</dbReference>
<comment type="caution">
    <text evidence="17">The sequence shown here is derived from an EMBL/GenBank/DDBJ whole genome shotgun (WGS) entry which is preliminary data.</text>
</comment>
<evidence type="ECO:0000313" key="18">
    <source>
        <dbReference type="Proteomes" id="UP000024635"/>
    </source>
</evidence>
<evidence type="ECO:0000256" key="5">
    <source>
        <dbReference type="ARBA" id="ARBA00022853"/>
    </source>
</evidence>
<protein>
    <recommendedName>
        <fullName evidence="2 11">Histone deacetylase</fullName>
        <ecNumber evidence="2 11">3.5.1.98</ecNumber>
    </recommendedName>
</protein>
<dbReference type="FunFam" id="3.40.800.20:FF:000001">
    <property type="entry name" value="Histone deacetylase"/>
    <property type="match status" value="1"/>
</dbReference>
<evidence type="ECO:0000256" key="6">
    <source>
        <dbReference type="ARBA" id="ARBA00023015"/>
    </source>
</evidence>
<feature type="binding site" evidence="14">
    <location>
        <position position="289"/>
    </location>
    <ligand>
        <name>a divalent metal cation</name>
        <dbReference type="ChEBI" id="CHEBI:60240"/>
    </ligand>
</feature>
<evidence type="ECO:0000256" key="10">
    <source>
        <dbReference type="ARBA" id="ARBA00061569"/>
    </source>
</evidence>
<evidence type="ECO:0000256" key="11">
    <source>
        <dbReference type="PIRNR" id="PIRNR037913"/>
    </source>
</evidence>
<dbReference type="OrthoDB" id="1918432at2759"/>
<keyword evidence="7 11" id="KW-0804">Transcription</keyword>
<evidence type="ECO:0000313" key="17">
    <source>
        <dbReference type="EMBL" id="EYB99455.1"/>
    </source>
</evidence>
<evidence type="ECO:0000256" key="9">
    <source>
        <dbReference type="ARBA" id="ARBA00048287"/>
    </source>
</evidence>
<dbReference type="AlphaFoldDB" id="A0A016T9W2"/>
<feature type="domain" description="Histone deacetylase" evidence="16">
    <location>
        <begin position="53"/>
        <end position="342"/>
    </location>
</feature>
<dbReference type="InterPro" id="IPR000286">
    <property type="entry name" value="HDACs"/>
</dbReference>
<dbReference type="PIRSF" id="PIRSF037913">
    <property type="entry name" value="His_deacetylse_1"/>
    <property type="match status" value="1"/>
</dbReference>
<comment type="catalytic activity">
    <reaction evidence="9 11">
        <text>N(6)-acetyl-L-lysyl-[histone] + H2O = L-lysyl-[histone] + acetate</text>
        <dbReference type="Rhea" id="RHEA:58196"/>
        <dbReference type="Rhea" id="RHEA-COMP:9845"/>
        <dbReference type="Rhea" id="RHEA-COMP:11338"/>
        <dbReference type="ChEBI" id="CHEBI:15377"/>
        <dbReference type="ChEBI" id="CHEBI:29969"/>
        <dbReference type="ChEBI" id="CHEBI:30089"/>
        <dbReference type="ChEBI" id="CHEBI:61930"/>
        <dbReference type="EC" id="3.5.1.98"/>
    </reaction>
</comment>
<evidence type="ECO:0000256" key="12">
    <source>
        <dbReference type="PIRSR" id="PIRSR037913-1"/>
    </source>
</evidence>
<keyword evidence="14" id="KW-0479">Metal-binding</keyword>
<evidence type="ECO:0000256" key="1">
    <source>
        <dbReference type="ARBA" id="ARBA00004123"/>
    </source>
</evidence>
<dbReference type="PRINTS" id="PR01270">
    <property type="entry name" value="HDASUPER"/>
</dbReference>
<keyword evidence="3" id="KW-0678">Repressor</keyword>
<feature type="binding site" evidence="14">
    <location>
        <position position="203"/>
    </location>
    <ligand>
        <name>a divalent metal cation</name>
        <dbReference type="ChEBI" id="CHEBI:60240"/>
    </ligand>
</feature>
<keyword evidence="8 11" id="KW-0539">Nucleus</keyword>
<dbReference type="GO" id="GO:0141221">
    <property type="term" value="F:histone deacetylase activity, hydrolytic mechanism"/>
    <property type="evidence" value="ECO:0007669"/>
    <property type="project" value="UniProtKB-EC"/>
</dbReference>
<evidence type="ECO:0000256" key="13">
    <source>
        <dbReference type="PIRSR" id="PIRSR037913-2"/>
    </source>
</evidence>
<reference evidence="18" key="1">
    <citation type="journal article" date="2015" name="Nat. Genet.">
        <title>The genome and transcriptome of the zoonotic hookworm Ancylostoma ceylanicum identify infection-specific gene families.</title>
        <authorList>
            <person name="Schwarz E.M."/>
            <person name="Hu Y."/>
            <person name="Antoshechkin I."/>
            <person name="Miller M.M."/>
            <person name="Sternberg P.W."/>
            <person name="Aroian R.V."/>
        </authorList>
    </citation>
    <scope>NUCLEOTIDE SEQUENCE</scope>
    <source>
        <strain evidence="18">HY135</strain>
    </source>
</reference>
<sequence>MLTITVKLVATGAETVAEETMNSHNGPVKEHGKRRVAYYYDSNIGNYYYGQGHVMKPHRIRMTHHLLLNYGVYRDLEVYRPFPATFEEMTRFHSEEYMSFLKCASPDNLKMYNKQMLKFNVGEDCPLFDGLYEFCQLSSGGSLAAAVKLNKRKADIAINWMGGLHHAKKSEASGFCYTNDIVLGILELLKYHKRVLYVDIDVHHGDGVEEAFYTTDRVMTVSFHKYGDFFPGTGDLKDIGAGKGRLYSLNVPLKDGITDDAYQSIFKPVMTKVMERFQPCAVVLQCGADSLNGDRLGPFNLTLRGHGECVKFFRAQNIPLMMVGGGGYTPRNVARCWTYETTLAVDREVPDELPYNDYFEYFGPNYRLHIDPSSATNENTPESLRRIQEAVIQNLEKLAFAPSVQMQPVPEDALKVLNDTSLGQDMADPDVRLHRSIMDGVTQDAGEFYDGENEGDDRRNESNAKRLADSTGHDQVEAKKAKTEEEIVEKYNLYNELETVVDKGQDQGAVFLRVSAR</sequence>
<feature type="binding site" evidence="13">
    <location>
        <position position="124"/>
    </location>
    <ligand>
        <name>substrate</name>
    </ligand>
</feature>
<keyword evidence="4 11" id="KW-0378">Hydrolase</keyword>
<dbReference type="Proteomes" id="UP000024635">
    <property type="component" value="Unassembled WGS sequence"/>
</dbReference>
<dbReference type="GO" id="GO:0016581">
    <property type="term" value="C:NuRD complex"/>
    <property type="evidence" value="ECO:0007669"/>
    <property type="project" value="TreeGrafter"/>
</dbReference>
<evidence type="ECO:0000259" key="16">
    <source>
        <dbReference type="Pfam" id="PF00850"/>
    </source>
</evidence>
<comment type="similarity">
    <text evidence="10 11">Belongs to the histone deacetylase family. HD Type 1 subfamily.</text>
</comment>
<feature type="binding site" evidence="13">
    <location>
        <position position="328"/>
    </location>
    <ligand>
        <name>substrate</name>
    </ligand>
</feature>
<name>A0A016T9W2_9BILA</name>
<dbReference type="Gene3D" id="3.40.800.20">
    <property type="entry name" value="Histone deacetylase domain"/>
    <property type="match status" value="1"/>
</dbReference>
<dbReference type="CDD" id="cd09991">
    <property type="entry name" value="HDAC_classI"/>
    <property type="match status" value="1"/>
</dbReference>
<evidence type="ECO:0000256" key="14">
    <source>
        <dbReference type="PIRSR" id="PIRSR037913-3"/>
    </source>
</evidence>
<evidence type="ECO:0000256" key="7">
    <source>
        <dbReference type="ARBA" id="ARBA00023163"/>
    </source>
</evidence>
<feature type="binding site" evidence="14">
    <location>
        <position position="201"/>
    </location>
    <ligand>
        <name>a divalent metal cation</name>
        <dbReference type="ChEBI" id="CHEBI:60240"/>
    </ligand>
</feature>
<dbReference type="GO" id="GO:0031507">
    <property type="term" value="P:heterochromatin formation"/>
    <property type="evidence" value="ECO:0007669"/>
    <property type="project" value="TreeGrafter"/>
</dbReference>
<accession>A0A016T9W2</accession>
<dbReference type="PRINTS" id="PR01271">
    <property type="entry name" value="HISDACETLASE"/>
</dbReference>
<dbReference type="STRING" id="53326.A0A016T9W2"/>
<feature type="compositionally biased region" description="Basic and acidic residues" evidence="15">
    <location>
        <begin position="456"/>
        <end position="482"/>
    </location>
</feature>
<organism evidence="17 18">
    <name type="scientific">Ancylostoma ceylanicum</name>
    <dbReference type="NCBI Taxonomy" id="53326"/>
    <lineage>
        <taxon>Eukaryota</taxon>
        <taxon>Metazoa</taxon>
        <taxon>Ecdysozoa</taxon>
        <taxon>Nematoda</taxon>
        <taxon>Chromadorea</taxon>
        <taxon>Rhabditida</taxon>
        <taxon>Rhabditina</taxon>
        <taxon>Rhabditomorpha</taxon>
        <taxon>Strongyloidea</taxon>
        <taxon>Ancylostomatidae</taxon>
        <taxon>Ancylostomatinae</taxon>
        <taxon>Ancylostoma</taxon>
    </lineage>
</organism>
<dbReference type="InterPro" id="IPR023696">
    <property type="entry name" value="Ureohydrolase_dom_sf"/>
</dbReference>
<feature type="binding site" evidence="13">
    <location>
        <position position="174"/>
    </location>
    <ligand>
        <name>substrate</name>
    </ligand>
</feature>
<dbReference type="InterPro" id="IPR003084">
    <property type="entry name" value="HDAC_I/II"/>
</dbReference>
<keyword evidence="5 11" id="KW-0156">Chromatin regulator</keyword>
<keyword evidence="6 11" id="KW-0805">Transcription regulation</keyword>
<evidence type="ECO:0000256" key="2">
    <source>
        <dbReference type="ARBA" id="ARBA00012111"/>
    </source>
</evidence>
<comment type="subcellular location">
    <subcellularLocation>
        <location evidence="1 11">Nucleus</location>
    </subcellularLocation>
</comment>
<evidence type="ECO:0000256" key="3">
    <source>
        <dbReference type="ARBA" id="ARBA00022491"/>
    </source>
</evidence>
<evidence type="ECO:0000256" key="8">
    <source>
        <dbReference type="ARBA" id="ARBA00023242"/>
    </source>
</evidence>
<feature type="region of interest" description="Disordered" evidence="15">
    <location>
        <begin position="444"/>
        <end position="482"/>
    </location>
</feature>
<evidence type="ECO:0000256" key="4">
    <source>
        <dbReference type="ARBA" id="ARBA00022801"/>
    </source>
</evidence>
<dbReference type="Pfam" id="PF00850">
    <property type="entry name" value="Hist_deacetyl"/>
    <property type="match status" value="1"/>
</dbReference>
<dbReference type="EMBL" id="JARK01001458">
    <property type="protein sequence ID" value="EYB99455.1"/>
    <property type="molecule type" value="Genomic_DNA"/>
</dbReference>
<dbReference type="EC" id="3.5.1.98" evidence="2 11"/>
<keyword evidence="18" id="KW-1185">Reference proteome</keyword>
<dbReference type="GO" id="GO:0046872">
    <property type="term" value="F:metal ion binding"/>
    <property type="evidence" value="ECO:0007669"/>
    <property type="project" value="UniProtKB-KW"/>
</dbReference>